<dbReference type="KEGG" id="mpz:Marpi_1996"/>
<dbReference type="InterPro" id="IPR007511">
    <property type="entry name" value="DUF501"/>
</dbReference>
<evidence type="ECO:0000256" key="1">
    <source>
        <dbReference type="SAM" id="Coils"/>
    </source>
</evidence>
<dbReference type="PANTHER" id="PTHR37163">
    <property type="entry name" value="CONSERVED PROTEIN"/>
    <property type="match status" value="1"/>
</dbReference>
<keyword evidence="1" id="KW-0175">Coiled coil</keyword>
<gene>
    <name evidence="2" type="ordered locus">Marpi_1996</name>
</gene>
<organism evidence="2 3">
    <name type="scientific">Marinitoga piezophila (strain DSM 14283 / JCM 11233 / KA3)</name>
    <dbReference type="NCBI Taxonomy" id="443254"/>
    <lineage>
        <taxon>Bacteria</taxon>
        <taxon>Thermotogati</taxon>
        <taxon>Thermotogota</taxon>
        <taxon>Thermotogae</taxon>
        <taxon>Petrotogales</taxon>
        <taxon>Petrotogaceae</taxon>
        <taxon>Marinitoga</taxon>
    </lineage>
</organism>
<proteinExistence type="predicted"/>
<dbReference type="EMBL" id="CP003257">
    <property type="protein sequence ID" value="AEX86372.1"/>
    <property type="molecule type" value="Genomic_DNA"/>
</dbReference>
<dbReference type="eggNOG" id="COG1507">
    <property type="taxonomic scope" value="Bacteria"/>
</dbReference>
<protein>
    <submittedName>
        <fullName evidence="2">Uncharacterized protein</fullName>
    </submittedName>
</protein>
<dbReference type="HOGENOM" id="CLU_097805_2_1_0"/>
<dbReference type="OrthoDB" id="13546at2"/>
<dbReference type="STRING" id="443254.Marpi_1996"/>
<feature type="coiled-coil region" evidence="1">
    <location>
        <begin position="75"/>
        <end position="117"/>
    </location>
</feature>
<keyword evidence="3" id="KW-1185">Reference proteome</keyword>
<dbReference type="PANTHER" id="PTHR37163:SF1">
    <property type="entry name" value="DUF501 DOMAIN-CONTAINING PROTEIN"/>
    <property type="match status" value="1"/>
</dbReference>
<evidence type="ECO:0000313" key="3">
    <source>
        <dbReference type="Proteomes" id="UP000007161"/>
    </source>
</evidence>
<dbReference type="RefSeq" id="WP_014297442.1">
    <property type="nucleotide sequence ID" value="NC_016751.1"/>
</dbReference>
<evidence type="ECO:0000313" key="2">
    <source>
        <dbReference type="EMBL" id="AEX86372.1"/>
    </source>
</evidence>
<accession>H2J702</accession>
<sequence>MDINSPTEKDLNIIEKQINRKPHKVIDIPKRCSYGYPIVIKSYPVKDNEPFPTLYWLTCPHLIKAVGKLESLGKIKKWEEELKNNEELLNSYLNAHKEEQEERLKILDNSTEEWIKNALKKVGIGGIRNFETIKCLHLHLASYLGGTPNPIGERVWREIEKEAECPNCICCLL</sequence>
<dbReference type="AlphaFoldDB" id="H2J702"/>
<dbReference type="Proteomes" id="UP000007161">
    <property type="component" value="Chromosome"/>
</dbReference>
<reference evidence="3" key="2">
    <citation type="submission" date="2012-01" db="EMBL/GenBank/DDBJ databases">
        <title>Complete sequence of chromosome of Marinitoga piezophila KA3.</title>
        <authorList>
            <person name="Lucas S."/>
            <person name="Han J."/>
            <person name="Lapidus A."/>
            <person name="Cheng J.-F."/>
            <person name="Goodwin L."/>
            <person name="Pitluck S."/>
            <person name="Peters L."/>
            <person name="Mikhailova N."/>
            <person name="Teshima H."/>
            <person name="Detter J.C."/>
            <person name="Han C."/>
            <person name="Tapia R."/>
            <person name="Land M."/>
            <person name="Hauser L."/>
            <person name="Kyrpides N."/>
            <person name="Ivanova N."/>
            <person name="Pagani I."/>
            <person name="Jebbar M."/>
            <person name="Vannier P."/>
            <person name="Oger P."/>
            <person name="Cario A."/>
            <person name="Bartlett D."/>
            <person name="Noll K.M."/>
            <person name="Woyke T."/>
        </authorList>
    </citation>
    <scope>NUCLEOTIDE SEQUENCE [LARGE SCALE GENOMIC DNA]</scope>
    <source>
        <strain evidence="3">DSM 14283 / JCM 11233 / KA3</strain>
    </source>
</reference>
<dbReference type="Pfam" id="PF04417">
    <property type="entry name" value="DUF501"/>
    <property type="match status" value="1"/>
</dbReference>
<name>H2J702_MARPK</name>
<reference evidence="2 3" key="1">
    <citation type="journal article" date="2012" name="J. Bacteriol.">
        <title>Complete Genome Sequence of the Thermophilic, Piezophilic, Heterotrophic Bacterium Marinitoga piezophila KA3.</title>
        <authorList>
            <person name="Lucas S."/>
            <person name="Han J."/>
            <person name="Lapidus A."/>
            <person name="Cheng J.F."/>
            <person name="Goodwin L.A."/>
            <person name="Pitluck S."/>
            <person name="Peters L."/>
            <person name="Mikhailova N."/>
            <person name="Teshima H."/>
            <person name="Detter J.C."/>
            <person name="Han C."/>
            <person name="Tapia R."/>
            <person name="Land M."/>
            <person name="Hauser L."/>
            <person name="Kyrpides N.C."/>
            <person name="Ivanova N."/>
            <person name="Pagani I."/>
            <person name="Vannier P."/>
            <person name="Oger P."/>
            <person name="Bartlett D.H."/>
            <person name="Noll K.M."/>
            <person name="Woyke T."/>
            <person name="Jebbar M."/>
        </authorList>
    </citation>
    <scope>NUCLEOTIDE SEQUENCE [LARGE SCALE GENOMIC DNA]</scope>
    <source>
        <strain evidence="3">DSM 14283 / JCM 11233 / KA3</strain>
    </source>
</reference>